<evidence type="ECO:0000259" key="2">
    <source>
        <dbReference type="Pfam" id="PF13004"/>
    </source>
</evidence>
<accession>A0A7W5XYC3</accession>
<evidence type="ECO:0000256" key="1">
    <source>
        <dbReference type="SAM" id="SignalP"/>
    </source>
</evidence>
<dbReference type="Gene3D" id="2.60.40.10">
    <property type="entry name" value="Immunoglobulins"/>
    <property type="match status" value="1"/>
</dbReference>
<dbReference type="Pfam" id="PF09471">
    <property type="entry name" value="Peptidase_M64"/>
    <property type="match status" value="1"/>
</dbReference>
<dbReference type="CDD" id="cd14948">
    <property type="entry name" value="BACON"/>
    <property type="match status" value="1"/>
</dbReference>
<dbReference type="Pfam" id="PF13004">
    <property type="entry name" value="BACON"/>
    <property type="match status" value="1"/>
</dbReference>
<sequence length="585" mass="65320">MKAKISRMLAMLSIFLLVACSSENNGNEVSPFTIKTPEASLRLAVEKNSKKEVSFSCPESWKASVNVDWATISPMTGSAGNQQLKIIAKSYNNTGKVREGILLLTSTSGSSQIKFSQEKADVINLEQQVYNVGIKGGDLSVKFSSNIRGYKLLFVSQSAKPTWIKAKKDANVGSKTSEVNESLEESEYQFSIEPNETHEKRTATFYIRIVNPNNHDEVYITSGFFNIVQEGLPVETSTDFSRNNSIKQLQRHTKGAGIPIVLMGDGFVDREINSGRYDEIMNQSMENLFTEEPVKSLREYFDVWQVTLVSQNNAFGANYKTALDCEIQGNGSSLITGNFDKVVAALRNIEEFQTASRLHEVVTAVILNTPQHAGTTHFGISFEGEMSNFAIAYVPLINNDAKCETYRAVLCHETLGHGLAKLLDEYAYESNNSSIPLSQVNKYSELQKKYGWANNISFSATKTPWNHILANKNYQSRDFFGEKLGIYEGALGYLHGGWRPTDDSMMFHNRHGFNAPSREAIYKRVMSTALGESWTYNFEDFVKFDQAHLPRPTAAQAQTREYFGKEAFSIIGGQPQLLSPPVIGR</sequence>
<dbReference type="RefSeq" id="WP_183697758.1">
    <property type="nucleotide sequence ID" value="NZ_JACICA010000012.1"/>
</dbReference>
<evidence type="ECO:0000313" key="4">
    <source>
        <dbReference type="Proteomes" id="UP000541425"/>
    </source>
</evidence>
<protein>
    <recommendedName>
        <fullName evidence="2">BACON domain-containing protein</fullName>
    </recommendedName>
</protein>
<name>A0A7W5XYC3_9BACT</name>
<comment type="caution">
    <text evidence="3">The sequence shown here is derived from an EMBL/GenBank/DDBJ whole genome shotgun (WGS) entry which is preliminary data.</text>
</comment>
<organism evidence="3 4">
    <name type="scientific">Alloprevotella rava</name>
    <dbReference type="NCBI Taxonomy" id="671218"/>
    <lineage>
        <taxon>Bacteria</taxon>
        <taxon>Pseudomonadati</taxon>
        <taxon>Bacteroidota</taxon>
        <taxon>Bacteroidia</taxon>
        <taxon>Bacteroidales</taxon>
        <taxon>Prevotellaceae</taxon>
        <taxon>Alloprevotella</taxon>
    </lineage>
</organism>
<gene>
    <name evidence="3" type="ORF">FHS60_001907</name>
</gene>
<keyword evidence="1" id="KW-0732">Signal</keyword>
<dbReference type="AlphaFoldDB" id="A0A7W5XYC3"/>
<dbReference type="Gene3D" id="3.40.390.10">
    <property type="entry name" value="Collagenase (Catalytic Domain)"/>
    <property type="match status" value="1"/>
</dbReference>
<dbReference type="InterPro" id="IPR024361">
    <property type="entry name" value="BACON"/>
</dbReference>
<feature type="chain" id="PRO_5031228772" description="BACON domain-containing protein" evidence="1">
    <location>
        <begin position="27"/>
        <end position="585"/>
    </location>
</feature>
<dbReference type="PROSITE" id="PS51257">
    <property type="entry name" value="PROKAR_LIPOPROTEIN"/>
    <property type="match status" value="1"/>
</dbReference>
<dbReference type="InterPro" id="IPR019026">
    <property type="entry name" value="Peptidase_M64_IgA"/>
</dbReference>
<dbReference type="InterPro" id="IPR013783">
    <property type="entry name" value="Ig-like_fold"/>
</dbReference>
<dbReference type="InterPro" id="IPR024079">
    <property type="entry name" value="MetalloPept_cat_dom_sf"/>
</dbReference>
<feature type="domain" description="BACON" evidence="2">
    <location>
        <begin position="60"/>
        <end position="118"/>
    </location>
</feature>
<proteinExistence type="predicted"/>
<evidence type="ECO:0000313" key="3">
    <source>
        <dbReference type="EMBL" id="MBB3703418.1"/>
    </source>
</evidence>
<dbReference type="Proteomes" id="UP000541425">
    <property type="component" value="Unassembled WGS sequence"/>
</dbReference>
<dbReference type="GO" id="GO:0008237">
    <property type="term" value="F:metallopeptidase activity"/>
    <property type="evidence" value="ECO:0007669"/>
    <property type="project" value="InterPro"/>
</dbReference>
<dbReference type="EMBL" id="JACICA010000012">
    <property type="protein sequence ID" value="MBB3703418.1"/>
    <property type="molecule type" value="Genomic_DNA"/>
</dbReference>
<feature type="signal peptide" evidence="1">
    <location>
        <begin position="1"/>
        <end position="26"/>
    </location>
</feature>
<reference evidence="3 4" key="1">
    <citation type="submission" date="2020-08" db="EMBL/GenBank/DDBJ databases">
        <title>Genomic Encyclopedia of Type Strains, Phase IV (KMG-IV): sequencing the most valuable type-strain genomes for metagenomic binning, comparative biology and taxonomic classification.</title>
        <authorList>
            <person name="Goeker M."/>
        </authorList>
    </citation>
    <scope>NUCLEOTIDE SEQUENCE [LARGE SCALE GENOMIC DNA]</scope>
    <source>
        <strain evidence="3 4">DSM 22548</strain>
    </source>
</reference>